<keyword evidence="2" id="KW-0175">Coiled coil</keyword>
<dbReference type="Gene3D" id="3.60.40.10">
    <property type="entry name" value="PPM-type phosphatase domain"/>
    <property type="match status" value="1"/>
</dbReference>
<evidence type="ECO:0000256" key="1">
    <source>
        <dbReference type="ARBA" id="ARBA00022801"/>
    </source>
</evidence>
<proteinExistence type="predicted"/>
<dbReference type="PANTHER" id="PTHR43156:SF2">
    <property type="entry name" value="STAGE II SPORULATION PROTEIN E"/>
    <property type="match status" value="1"/>
</dbReference>
<dbReference type="RefSeq" id="WP_229693441.1">
    <property type="nucleotide sequence ID" value="NZ_BMNC01000004.1"/>
</dbReference>
<dbReference type="PANTHER" id="PTHR43156">
    <property type="entry name" value="STAGE II SPORULATION PROTEIN E-RELATED"/>
    <property type="match status" value="1"/>
</dbReference>
<protein>
    <submittedName>
        <fullName evidence="4">Potassium-transporting ATPase subunit B</fullName>
    </submittedName>
</protein>
<keyword evidence="1" id="KW-0378">Hydrolase</keyword>
<dbReference type="EMBL" id="BMNC01000004">
    <property type="protein sequence ID" value="GGM92818.1"/>
    <property type="molecule type" value="Genomic_DNA"/>
</dbReference>
<feature type="domain" description="PPM-type phosphatase" evidence="3">
    <location>
        <begin position="199"/>
        <end position="405"/>
    </location>
</feature>
<sequence length="406" mass="43999">MTADRHVVSAMADDVHALRAQIRSLCDAYDVPVELRGRLVLSATELVRDRLAVEPFAVRAVLRTEPDGTTTTLVVTMPLVAPLDPVRPLGLPLLPDVSDAPEAVWRLPAKAHQRKGEVTELNDDRSATELELRASLARVDALERQHVQLKHELSETNSGVVAMFVELEERDEQLRRAHAVIFRELEDALRPPPPTVHGVELGVHYQPADPDAPTGGDLYDWFVLPDGTLQITIVDAIGHGVTCTRNALHVTHTIRTLTLDGHPFDHLVRRAGEISDGLMATVLIARLNPDTGALRLAGGGHPPALLVPVTGEPAYLPAKGRGVGFPNPGSIGIHHSVLHPGDQLLLYTDGLVESRGDVDEGEHRLIRAVQAHGGQPLGPALSAVVGDMLDIVRYTDDTLLLGVRFR</sequence>
<evidence type="ECO:0000259" key="3">
    <source>
        <dbReference type="SMART" id="SM00331"/>
    </source>
</evidence>
<dbReference type="InterPro" id="IPR052016">
    <property type="entry name" value="Bact_Sigma-Reg"/>
</dbReference>
<reference evidence="5" key="1">
    <citation type="journal article" date="2019" name="Int. J. Syst. Evol. Microbiol.">
        <title>The Global Catalogue of Microorganisms (GCM) 10K type strain sequencing project: providing services to taxonomists for standard genome sequencing and annotation.</title>
        <authorList>
            <consortium name="The Broad Institute Genomics Platform"/>
            <consortium name="The Broad Institute Genome Sequencing Center for Infectious Disease"/>
            <person name="Wu L."/>
            <person name="Ma J."/>
        </authorList>
    </citation>
    <scope>NUCLEOTIDE SEQUENCE [LARGE SCALE GENOMIC DNA]</scope>
    <source>
        <strain evidence="5">CGMCC 4.7319</strain>
    </source>
</reference>
<dbReference type="Pfam" id="PF07228">
    <property type="entry name" value="SpoIIE"/>
    <property type="match status" value="1"/>
</dbReference>
<evidence type="ECO:0000313" key="5">
    <source>
        <dbReference type="Proteomes" id="UP000597656"/>
    </source>
</evidence>
<keyword evidence="5" id="KW-1185">Reference proteome</keyword>
<accession>A0ABQ2HXF2</accession>
<organism evidence="4 5">
    <name type="scientific">Lentzea pudingi</name>
    <dbReference type="NCBI Taxonomy" id="1789439"/>
    <lineage>
        <taxon>Bacteria</taxon>
        <taxon>Bacillati</taxon>
        <taxon>Actinomycetota</taxon>
        <taxon>Actinomycetes</taxon>
        <taxon>Pseudonocardiales</taxon>
        <taxon>Pseudonocardiaceae</taxon>
        <taxon>Lentzea</taxon>
    </lineage>
</organism>
<evidence type="ECO:0000313" key="4">
    <source>
        <dbReference type="EMBL" id="GGM92818.1"/>
    </source>
</evidence>
<dbReference type="SMART" id="SM00331">
    <property type="entry name" value="PP2C_SIG"/>
    <property type="match status" value="1"/>
</dbReference>
<evidence type="ECO:0000256" key="2">
    <source>
        <dbReference type="SAM" id="Coils"/>
    </source>
</evidence>
<dbReference type="InterPro" id="IPR001932">
    <property type="entry name" value="PPM-type_phosphatase-like_dom"/>
</dbReference>
<feature type="coiled-coil region" evidence="2">
    <location>
        <begin position="125"/>
        <end position="159"/>
    </location>
</feature>
<dbReference type="InterPro" id="IPR036457">
    <property type="entry name" value="PPM-type-like_dom_sf"/>
</dbReference>
<comment type="caution">
    <text evidence="4">The sequence shown here is derived from an EMBL/GenBank/DDBJ whole genome shotgun (WGS) entry which is preliminary data.</text>
</comment>
<dbReference type="Proteomes" id="UP000597656">
    <property type="component" value="Unassembled WGS sequence"/>
</dbReference>
<gene>
    <name evidence="4" type="ORF">GCM10011609_32860</name>
</gene>
<name>A0ABQ2HXF2_9PSEU</name>